<organism evidence="2 3">
    <name type="scientific">Actinocatenispora sera</name>
    <dbReference type="NCBI Taxonomy" id="390989"/>
    <lineage>
        <taxon>Bacteria</taxon>
        <taxon>Bacillati</taxon>
        <taxon>Actinomycetota</taxon>
        <taxon>Actinomycetes</taxon>
        <taxon>Micromonosporales</taxon>
        <taxon>Micromonosporaceae</taxon>
        <taxon>Actinocatenispora</taxon>
    </lineage>
</organism>
<gene>
    <name evidence="2" type="ORF">Asera_35150</name>
</gene>
<protein>
    <submittedName>
        <fullName evidence="2">Uncharacterized protein</fullName>
    </submittedName>
</protein>
<dbReference type="KEGG" id="aser:Asera_35150"/>
<dbReference type="AlphaFoldDB" id="A0A810L2G7"/>
<feature type="region of interest" description="Disordered" evidence="1">
    <location>
        <begin position="1"/>
        <end position="33"/>
    </location>
</feature>
<feature type="region of interest" description="Disordered" evidence="1">
    <location>
        <begin position="104"/>
        <end position="163"/>
    </location>
</feature>
<sequence>MAVRRLGSSRMPSRSSTGGSAAAAEGAHPGHQLAQVERLRQVVVGAEVEPLDPVGDRTGGRQHQHPGTGVAGHDLPAHFVAGHARQVAVQDDHVVAGDRQVFQRVGTVQNDVDRQPRPAQPRPDRPGQHREVLDDQHPHLAPPSSRRPPPACQAAGVAAVTPG</sequence>
<keyword evidence="3" id="KW-1185">Reference proteome</keyword>
<feature type="region of interest" description="Disordered" evidence="1">
    <location>
        <begin position="47"/>
        <end position="75"/>
    </location>
</feature>
<feature type="compositionally biased region" description="Low complexity" evidence="1">
    <location>
        <begin position="13"/>
        <end position="30"/>
    </location>
</feature>
<name>A0A810L2G7_9ACTN</name>
<evidence type="ECO:0000256" key="1">
    <source>
        <dbReference type="SAM" id="MobiDB-lite"/>
    </source>
</evidence>
<proteinExistence type="predicted"/>
<evidence type="ECO:0000313" key="2">
    <source>
        <dbReference type="EMBL" id="BCJ29407.1"/>
    </source>
</evidence>
<dbReference type="EMBL" id="AP023354">
    <property type="protein sequence ID" value="BCJ29407.1"/>
    <property type="molecule type" value="Genomic_DNA"/>
</dbReference>
<evidence type="ECO:0000313" key="3">
    <source>
        <dbReference type="Proteomes" id="UP000680750"/>
    </source>
</evidence>
<dbReference type="Proteomes" id="UP000680750">
    <property type="component" value="Chromosome"/>
</dbReference>
<feature type="compositionally biased region" description="Basic and acidic residues" evidence="1">
    <location>
        <begin position="111"/>
        <end position="138"/>
    </location>
</feature>
<accession>A0A810L2G7</accession>
<reference evidence="2" key="1">
    <citation type="submission" date="2020-08" db="EMBL/GenBank/DDBJ databases">
        <title>Whole genome shotgun sequence of Actinocatenispora sera NBRC 101916.</title>
        <authorList>
            <person name="Komaki H."/>
            <person name="Tamura T."/>
        </authorList>
    </citation>
    <scope>NUCLEOTIDE SEQUENCE</scope>
    <source>
        <strain evidence="2">NBRC 101916</strain>
    </source>
</reference>